<reference evidence="3" key="2">
    <citation type="submission" date="2016-11" db="UniProtKB">
        <authorList>
            <consortium name="WormBaseParasite"/>
        </authorList>
    </citation>
    <scope>IDENTIFICATION</scope>
</reference>
<dbReference type="EMBL" id="JH712197">
    <property type="protein sequence ID" value="EFO19616.1"/>
    <property type="molecule type" value="Genomic_DNA"/>
</dbReference>
<sequence length="109" mass="12186">MACLNACSVDHFALVVVDTEWLLGQLSIVAFSVPVFSDGESSWEWIYLNPTLLKMSLKGSGEYIRIRLDGLTLAEVFEGHNAQCVLHVECRDEIGSKKGYQCNTFLSRN</sequence>
<dbReference type="GeneID" id="9946306"/>
<gene>
    <name evidence="1 3" type="ORF">LOAG_08877</name>
</gene>
<dbReference type="AlphaFoldDB" id="A0A1I7VTU8"/>
<dbReference type="KEGG" id="loa:LOAG_08877"/>
<name>A0A1I7VTU8_LOALO</name>
<dbReference type="Proteomes" id="UP000095285">
    <property type="component" value="Unassembled WGS sequence"/>
</dbReference>
<evidence type="ECO:0000313" key="2">
    <source>
        <dbReference type="Proteomes" id="UP000095285"/>
    </source>
</evidence>
<dbReference type="WBParaSite" id="EN70_6208">
    <property type="protein sequence ID" value="EN70_6208"/>
    <property type="gene ID" value="EN70_6208"/>
</dbReference>
<accession>A0A1I7VTU8</accession>
<accession>A0A1S0TSY2</accession>
<dbReference type="RefSeq" id="XP_003144455.1">
    <property type="nucleotide sequence ID" value="XM_003144407.1"/>
</dbReference>
<proteinExistence type="predicted"/>
<protein>
    <submittedName>
        <fullName evidence="3">TFIIIC_delta domain-containing protein</fullName>
    </submittedName>
</protein>
<reference evidence="1 2" key="1">
    <citation type="submission" date="2012-04" db="EMBL/GenBank/DDBJ databases">
        <title>The Genome Sequence of Loa loa.</title>
        <authorList>
            <consortium name="The Broad Institute Genome Sequencing Platform"/>
            <consortium name="Broad Institute Genome Sequencing Center for Infectious Disease"/>
            <person name="Nutman T.B."/>
            <person name="Fink D.L."/>
            <person name="Russ C."/>
            <person name="Young S."/>
            <person name="Zeng Q."/>
            <person name="Gargeya S."/>
            <person name="Alvarado L."/>
            <person name="Berlin A."/>
            <person name="Chapman S.B."/>
            <person name="Chen Z."/>
            <person name="Freedman E."/>
            <person name="Gellesch M."/>
            <person name="Goldberg J."/>
            <person name="Griggs A."/>
            <person name="Gujja S."/>
            <person name="Heilman E.R."/>
            <person name="Heiman D."/>
            <person name="Howarth C."/>
            <person name="Mehta T."/>
            <person name="Neiman D."/>
            <person name="Pearson M."/>
            <person name="Roberts A."/>
            <person name="Saif S."/>
            <person name="Shea T."/>
            <person name="Shenoy N."/>
            <person name="Sisk P."/>
            <person name="Stolte C."/>
            <person name="Sykes S."/>
            <person name="White J."/>
            <person name="Yandava C."/>
            <person name="Haas B."/>
            <person name="Henn M.R."/>
            <person name="Nusbaum C."/>
            <person name="Birren B."/>
        </authorList>
    </citation>
    <scope>NUCLEOTIDE SEQUENCE [LARGE SCALE GENOMIC DNA]</scope>
</reference>
<evidence type="ECO:0000313" key="1">
    <source>
        <dbReference type="EMBL" id="EFO19616.1"/>
    </source>
</evidence>
<keyword evidence="2" id="KW-1185">Reference proteome</keyword>
<dbReference type="CTD" id="9946306"/>
<evidence type="ECO:0000313" key="3">
    <source>
        <dbReference type="WBParaSite" id="EN70_6208"/>
    </source>
</evidence>
<organism evidence="2 3">
    <name type="scientific">Loa loa</name>
    <name type="common">Eye worm</name>
    <name type="synonym">Filaria loa</name>
    <dbReference type="NCBI Taxonomy" id="7209"/>
    <lineage>
        <taxon>Eukaryota</taxon>
        <taxon>Metazoa</taxon>
        <taxon>Ecdysozoa</taxon>
        <taxon>Nematoda</taxon>
        <taxon>Chromadorea</taxon>
        <taxon>Rhabditida</taxon>
        <taxon>Spirurina</taxon>
        <taxon>Spiruromorpha</taxon>
        <taxon>Filarioidea</taxon>
        <taxon>Onchocercidae</taxon>
        <taxon>Loa</taxon>
    </lineage>
</organism>